<evidence type="ECO:0000313" key="1">
    <source>
        <dbReference type="EMBL" id="KAH6926056.1"/>
    </source>
</evidence>
<dbReference type="EMBL" id="CM023487">
    <property type="protein sequence ID" value="KAH6926056.1"/>
    <property type="molecule type" value="Genomic_DNA"/>
</dbReference>
<keyword evidence="2" id="KW-1185">Reference proteome</keyword>
<organism evidence="1 2">
    <name type="scientific">Hyalomma asiaticum</name>
    <name type="common">Tick</name>
    <dbReference type="NCBI Taxonomy" id="266040"/>
    <lineage>
        <taxon>Eukaryota</taxon>
        <taxon>Metazoa</taxon>
        <taxon>Ecdysozoa</taxon>
        <taxon>Arthropoda</taxon>
        <taxon>Chelicerata</taxon>
        <taxon>Arachnida</taxon>
        <taxon>Acari</taxon>
        <taxon>Parasitiformes</taxon>
        <taxon>Ixodida</taxon>
        <taxon>Ixodoidea</taxon>
        <taxon>Ixodidae</taxon>
        <taxon>Hyalomminae</taxon>
        <taxon>Hyalomma</taxon>
    </lineage>
</organism>
<evidence type="ECO:0000313" key="2">
    <source>
        <dbReference type="Proteomes" id="UP000821845"/>
    </source>
</evidence>
<dbReference type="Proteomes" id="UP000821845">
    <property type="component" value="Chromosome 7"/>
</dbReference>
<comment type="caution">
    <text evidence="1">The sequence shown here is derived from an EMBL/GenBank/DDBJ whole genome shotgun (WGS) entry which is preliminary data.</text>
</comment>
<sequence>MEADAEDHSYRHRSNSGADAGCGLSVSERSSGCDIFQITGNGTTLPSTNGKRQLHDHRPHLHYHQQQPQLHHNHHHHHHHQSHHRQTCGRHSIDGACRNNNIVITPTDYFQLEQADEKSRRGLSLGNLLSTGNHHAYTALTRALDSGSSLKSPLDSCGESCILDTSGSTTALLETVEKSSRSGGRAEKRSLGDEADECCDSAFPAGWNWPAIRIGCLLLCVSCLVAVLCVVVGVLLLRPSSCDPPKQWWQGAVMYEVFVASFVDSDGMASATSSHVLEQYSASSWLCHSKDGNPSSQGLSSRLDYIRHRIGASALRLTSVFSALDYPLEYEHIIDFDNVDPHLGHMEDFSAFVERAHELGLRVVLDINPTVTSDQHSWAAHWLLDPYGDYANYYVPVNESAIMNNGYDEWEDADDDDRRDPQRPFGNQLYLNWSHPEVRQQVMRSLSVWLEKGVDGFYLKHLDRLQVSDDRELYEVLLSWRRLLDEQDYADERGRILMTSVNLAQELADRDSLFTKPILALFDLLDVHVPLEGGPGQRHADHGVAVRAGHAADETRCPSHSRWNVGDSESPRLASRLVDVDPLAALFTLWGMPGTVSLFYGDEIGMKDSLDQSTGRPFRTGQLGPMQWSDAAHANFSSPASRPWMPAHPDHVVRNVDNASEVIDTLARAAELRSSVVTLYMAGVPSLRHRRCNTKVVRDCGDIFAMERFYPHRARYAVVANFAPRGVTSDLSDLAFEGNVVAGTCSSLPTRVNFRELYLEPGEALYVEITS</sequence>
<protein>
    <submittedName>
        <fullName evidence="1">Uncharacterized protein</fullName>
    </submittedName>
</protein>
<accession>A0ACB7RTM5</accession>
<proteinExistence type="predicted"/>
<gene>
    <name evidence="1" type="ORF">HPB50_013574</name>
</gene>
<name>A0ACB7RTM5_HYAAI</name>
<reference evidence="1" key="1">
    <citation type="submission" date="2020-05" db="EMBL/GenBank/DDBJ databases">
        <title>Large-scale comparative analyses of tick genomes elucidate their genetic diversity and vector capacities.</title>
        <authorList>
            <person name="Jia N."/>
            <person name="Wang J."/>
            <person name="Shi W."/>
            <person name="Du L."/>
            <person name="Sun Y."/>
            <person name="Zhan W."/>
            <person name="Jiang J."/>
            <person name="Wang Q."/>
            <person name="Zhang B."/>
            <person name="Ji P."/>
            <person name="Sakyi L.B."/>
            <person name="Cui X."/>
            <person name="Yuan T."/>
            <person name="Jiang B."/>
            <person name="Yang W."/>
            <person name="Lam T.T.-Y."/>
            <person name="Chang Q."/>
            <person name="Ding S."/>
            <person name="Wang X."/>
            <person name="Zhu J."/>
            <person name="Ruan X."/>
            <person name="Zhao L."/>
            <person name="Wei J."/>
            <person name="Que T."/>
            <person name="Du C."/>
            <person name="Cheng J."/>
            <person name="Dai P."/>
            <person name="Han X."/>
            <person name="Huang E."/>
            <person name="Gao Y."/>
            <person name="Liu J."/>
            <person name="Shao H."/>
            <person name="Ye R."/>
            <person name="Li L."/>
            <person name="Wei W."/>
            <person name="Wang X."/>
            <person name="Wang C."/>
            <person name="Yang T."/>
            <person name="Huo Q."/>
            <person name="Li W."/>
            <person name="Guo W."/>
            <person name="Chen H."/>
            <person name="Zhou L."/>
            <person name="Ni X."/>
            <person name="Tian J."/>
            <person name="Zhou Y."/>
            <person name="Sheng Y."/>
            <person name="Liu T."/>
            <person name="Pan Y."/>
            <person name="Xia L."/>
            <person name="Li J."/>
            <person name="Zhao F."/>
            <person name="Cao W."/>
        </authorList>
    </citation>
    <scope>NUCLEOTIDE SEQUENCE</scope>
    <source>
        <strain evidence="1">Hyas-2018</strain>
    </source>
</reference>